<dbReference type="PANTHER" id="PTHR32212:SF455">
    <property type="entry name" value="F-BOX DOMAIN, LEUCINE-RICH REPEAT DOMAIN, L DOMAIN-LIKE PROTEIN-RELATED"/>
    <property type="match status" value="1"/>
</dbReference>
<dbReference type="PANTHER" id="PTHR32212">
    <property type="entry name" value="CYCLIN-LIKE F-BOX"/>
    <property type="match status" value="1"/>
</dbReference>
<organism evidence="2 3">
    <name type="scientific">Daucus carota subsp. sativus</name>
    <name type="common">Carrot</name>
    <dbReference type="NCBI Taxonomy" id="79200"/>
    <lineage>
        <taxon>Eukaryota</taxon>
        <taxon>Viridiplantae</taxon>
        <taxon>Streptophyta</taxon>
        <taxon>Embryophyta</taxon>
        <taxon>Tracheophyta</taxon>
        <taxon>Spermatophyta</taxon>
        <taxon>Magnoliopsida</taxon>
        <taxon>eudicotyledons</taxon>
        <taxon>Gunneridae</taxon>
        <taxon>Pentapetalae</taxon>
        <taxon>asterids</taxon>
        <taxon>campanulids</taxon>
        <taxon>Apiales</taxon>
        <taxon>Apiaceae</taxon>
        <taxon>Apioideae</taxon>
        <taxon>Scandiceae</taxon>
        <taxon>Daucinae</taxon>
        <taxon>Daucus</taxon>
        <taxon>Daucus sect. Daucus</taxon>
    </lineage>
</organism>
<proteinExistence type="predicted"/>
<evidence type="ECO:0000313" key="2">
    <source>
        <dbReference type="EMBL" id="WOH12106.1"/>
    </source>
</evidence>
<dbReference type="Proteomes" id="UP000077755">
    <property type="component" value="Chromosome 8"/>
</dbReference>
<evidence type="ECO:0000259" key="1">
    <source>
        <dbReference type="PROSITE" id="PS50181"/>
    </source>
</evidence>
<evidence type="ECO:0000313" key="3">
    <source>
        <dbReference type="Proteomes" id="UP000077755"/>
    </source>
</evidence>
<dbReference type="CDD" id="cd22160">
    <property type="entry name" value="F-box_AtFBL13-like"/>
    <property type="match status" value="1"/>
</dbReference>
<accession>A0AAF0XTG7</accession>
<feature type="domain" description="F-box" evidence="1">
    <location>
        <begin position="13"/>
        <end position="64"/>
    </location>
</feature>
<dbReference type="InterPro" id="IPR032675">
    <property type="entry name" value="LRR_dom_sf"/>
</dbReference>
<dbReference type="KEGG" id="dcr:108198681"/>
<sequence length="425" mass="49317">MARRTKKARCKEKDRISKLPDELIHQIMRFIDTRSAVQTSVLSKRWKLLWTTLPFLNFNSYDKYYYPNKLAFYNTHKRVFADRNHEYQILQLDLHPPIGLTARKLQKYVKYATSHHVERMNIRSYRYCSLSTFNSSSLCELKLTMNFETFKVMKLDCWSLPNLNTLTLKSYSHKKSCQLPIICLMCLPALTTLVLNRCVLPDSFGLPNLKTLCLESCNLPKKVWDFPALLTLQLSNVRFPVDFGEYILALGSLRNLEIDFGNNDIGCNCEISSSQLVNLKIRAILNDANAIKGKIVVWAPKLCNFSAVGFFWATLKGCDELKRVNIKFWDRTMYPSKRTPSWVLKLHRDLFETMFSELGSAEILSVDLVILQALSEISEILDQLYSPFYNMKYLRLPRGCEESYISRSVRRYLLGRSPSATIVKT</sequence>
<dbReference type="Gene3D" id="3.80.10.10">
    <property type="entry name" value="Ribonuclease Inhibitor"/>
    <property type="match status" value="1"/>
</dbReference>
<dbReference type="InterPro" id="IPR001810">
    <property type="entry name" value="F-box_dom"/>
</dbReference>
<dbReference type="Pfam" id="PF00646">
    <property type="entry name" value="F-box"/>
    <property type="match status" value="1"/>
</dbReference>
<dbReference type="AlphaFoldDB" id="A0AAF0XTG7"/>
<dbReference type="Gene3D" id="1.20.1280.50">
    <property type="match status" value="1"/>
</dbReference>
<dbReference type="InterPro" id="IPR036047">
    <property type="entry name" value="F-box-like_dom_sf"/>
</dbReference>
<dbReference type="SUPFAM" id="SSF52058">
    <property type="entry name" value="L domain-like"/>
    <property type="match status" value="1"/>
</dbReference>
<protein>
    <recommendedName>
        <fullName evidence="1">F-box domain-containing protein</fullName>
    </recommendedName>
</protein>
<dbReference type="PROSITE" id="PS50181">
    <property type="entry name" value="FBOX"/>
    <property type="match status" value="1"/>
</dbReference>
<name>A0AAF0XTG7_DAUCS</name>
<dbReference type="InterPro" id="IPR053781">
    <property type="entry name" value="F-box_AtFBL13-like"/>
</dbReference>
<gene>
    <name evidence="2" type="ORF">DCAR_0831605</name>
</gene>
<dbReference type="SUPFAM" id="SSF81383">
    <property type="entry name" value="F-box domain"/>
    <property type="match status" value="1"/>
</dbReference>
<dbReference type="EMBL" id="CP093350">
    <property type="protein sequence ID" value="WOH12106.1"/>
    <property type="molecule type" value="Genomic_DNA"/>
</dbReference>
<keyword evidence="3" id="KW-1185">Reference proteome</keyword>
<reference evidence="2" key="2">
    <citation type="submission" date="2022-03" db="EMBL/GenBank/DDBJ databases">
        <title>Draft title - Genomic analysis of global carrot germplasm unveils the trajectory of domestication and the origin of high carotenoid orange carrot.</title>
        <authorList>
            <person name="Iorizzo M."/>
            <person name="Ellison S."/>
            <person name="Senalik D."/>
            <person name="Macko-Podgorni A."/>
            <person name="Grzebelus D."/>
            <person name="Bostan H."/>
            <person name="Rolling W."/>
            <person name="Curaba J."/>
            <person name="Simon P."/>
        </authorList>
    </citation>
    <scope>NUCLEOTIDE SEQUENCE</scope>
    <source>
        <tissue evidence="2">Leaf</tissue>
    </source>
</reference>
<reference evidence="2" key="1">
    <citation type="journal article" date="2016" name="Nat. Genet.">
        <title>A high-quality carrot genome assembly provides new insights into carotenoid accumulation and asterid genome evolution.</title>
        <authorList>
            <person name="Iorizzo M."/>
            <person name="Ellison S."/>
            <person name="Senalik D."/>
            <person name="Zeng P."/>
            <person name="Satapoomin P."/>
            <person name="Huang J."/>
            <person name="Bowman M."/>
            <person name="Iovene M."/>
            <person name="Sanseverino W."/>
            <person name="Cavagnaro P."/>
            <person name="Yildiz M."/>
            <person name="Macko-Podgorni A."/>
            <person name="Moranska E."/>
            <person name="Grzebelus E."/>
            <person name="Grzebelus D."/>
            <person name="Ashrafi H."/>
            <person name="Zheng Z."/>
            <person name="Cheng S."/>
            <person name="Spooner D."/>
            <person name="Van Deynze A."/>
            <person name="Simon P."/>
        </authorList>
    </citation>
    <scope>NUCLEOTIDE SEQUENCE</scope>
    <source>
        <tissue evidence="2">Leaf</tissue>
    </source>
</reference>